<name>A0A167MEP0_CALVF</name>
<gene>
    <name evidence="6" type="ORF">CALVIDRAFT_555023</name>
</gene>
<evidence type="ECO:0000313" key="7">
    <source>
        <dbReference type="Proteomes" id="UP000076738"/>
    </source>
</evidence>
<dbReference type="GO" id="GO:0050660">
    <property type="term" value="F:flavin adenine dinucleotide binding"/>
    <property type="evidence" value="ECO:0007669"/>
    <property type="project" value="InterPro"/>
</dbReference>
<dbReference type="PANTHER" id="PTHR23023">
    <property type="entry name" value="DIMETHYLANILINE MONOOXYGENASE"/>
    <property type="match status" value="1"/>
</dbReference>
<organism evidence="6 7">
    <name type="scientific">Calocera viscosa (strain TUFC12733)</name>
    <dbReference type="NCBI Taxonomy" id="1330018"/>
    <lineage>
        <taxon>Eukaryota</taxon>
        <taxon>Fungi</taxon>
        <taxon>Dikarya</taxon>
        <taxon>Basidiomycota</taxon>
        <taxon>Agaricomycotina</taxon>
        <taxon>Dacrymycetes</taxon>
        <taxon>Dacrymycetales</taxon>
        <taxon>Dacrymycetaceae</taxon>
        <taxon>Calocera</taxon>
    </lineage>
</organism>
<dbReference type="InterPro" id="IPR020946">
    <property type="entry name" value="Flavin_mOase-like"/>
</dbReference>
<dbReference type="SUPFAM" id="SSF51905">
    <property type="entry name" value="FAD/NAD(P)-binding domain"/>
    <property type="match status" value="1"/>
</dbReference>
<keyword evidence="5" id="KW-1133">Transmembrane helix</keyword>
<evidence type="ECO:0000256" key="2">
    <source>
        <dbReference type="ARBA" id="ARBA00022630"/>
    </source>
</evidence>
<feature type="transmembrane region" description="Helical" evidence="5">
    <location>
        <begin position="505"/>
        <end position="523"/>
    </location>
</feature>
<dbReference type="OrthoDB" id="66881at2759"/>
<keyword evidence="4" id="KW-0560">Oxidoreductase</keyword>
<comment type="similarity">
    <text evidence="1">Belongs to the FMO family.</text>
</comment>
<accession>A0A167MEP0</accession>
<dbReference type="Pfam" id="PF00743">
    <property type="entry name" value="FMO-like"/>
    <property type="match status" value="1"/>
</dbReference>
<dbReference type="AlphaFoldDB" id="A0A167MEP0"/>
<evidence type="ECO:0000256" key="1">
    <source>
        <dbReference type="ARBA" id="ARBA00009183"/>
    </source>
</evidence>
<dbReference type="Proteomes" id="UP000076738">
    <property type="component" value="Unassembled WGS sequence"/>
</dbReference>
<proteinExistence type="inferred from homology"/>
<dbReference type="InterPro" id="IPR036188">
    <property type="entry name" value="FAD/NAD-bd_sf"/>
</dbReference>
<dbReference type="Gene3D" id="3.50.50.60">
    <property type="entry name" value="FAD/NAD(P)-binding domain"/>
    <property type="match status" value="1"/>
</dbReference>
<evidence type="ECO:0000256" key="3">
    <source>
        <dbReference type="ARBA" id="ARBA00022827"/>
    </source>
</evidence>
<keyword evidence="5" id="KW-0472">Membrane</keyword>
<feature type="transmembrane region" description="Helical" evidence="5">
    <location>
        <begin position="29"/>
        <end position="49"/>
    </location>
</feature>
<keyword evidence="5" id="KW-0812">Transmembrane</keyword>
<evidence type="ECO:0000313" key="6">
    <source>
        <dbReference type="EMBL" id="KZO96638.1"/>
    </source>
</evidence>
<reference evidence="6 7" key="1">
    <citation type="journal article" date="2016" name="Mol. Biol. Evol.">
        <title>Comparative Genomics of Early-Diverging Mushroom-Forming Fungi Provides Insights into the Origins of Lignocellulose Decay Capabilities.</title>
        <authorList>
            <person name="Nagy L.G."/>
            <person name="Riley R."/>
            <person name="Tritt A."/>
            <person name="Adam C."/>
            <person name="Daum C."/>
            <person name="Floudas D."/>
            <person name="Sun H."/>
            <person name="Yadav J.S."/>
            <person name="Pangilinan J."/>
            <person name="Larsson K.H."/>
            <person name="Matsuura K."/>
            <person name="Barry K."/>
            <person name="Labutti K."/>
            <person name="Kuo R."/>
            <person name="Ohm R.A."/>
            <person name="Bhattacharya S.S."/>
            <person name="Shirouzu T."/>
            <person name="Yoshinaga Y."/>
            <person name="Martin F.M."/>
            <person name="Grigoriev I.V."/>
            <person name="Hibbett D.S."/>
        </authorList>
    </citation>
    <scope>NUCLEOTIDE SEQUENCE [LARGE SCALE GENOMIC DNA]</scope>
    <source>
        <strain evidence="6 7">TUFC12733</strain>
    </source>
</reference>
<dbReference type="GO" id="GO:0004499">
    <property type="term" value="F:N,N-dimethylaniline monooxygenase activity"/>
    <property type="evidence" value="ECO:0007669"/>
    <property type="project" value="InterPro"/>
</dbReference>
<dbReference type="GO" id="GO:0050661">
    <property type="term" value="F:NADP binding"/>
    <property type="evidence" value="ECO:0007669"/>
    <property type="project" value="InterPro"/>
</dbReference>
<dbReference type="STRING" id="1330018.A0A167MEP0"/>
<sequence length="545" mass="61656">MASHSGKHETDTTAIGTIYDWRLLYPWNLAQFLFNLYYVMVQLLIMALFKPRPPQRDEPLKRPYGRIAVIGAGLTGVSSAAHAISHNFEVVLFEQGDSVGGIWSHVNSTSGLQLNSLLYRFHPALRWSTTFPKRDEILKEIRRIWSEYKLEKRTRLNTHVTSVTRHDSSTNPAEGGHARWMVNGEGPFDAVVVTIGTCGDKKDASLKGLEDFHGLVIHSSELDDVDLKGKRVVVIGSGASGVEAVELAVQKQAGLVTVIARSDKWIIPRNIVFDTALSLQPFGRELPLSWIPEDLLRLFHYGRESWVSPAHLGLFEGTPVVNDAFLEEIHEGKCHYIRGDVLNATSTGVKVNVRARDSYPKDPGSEEHFDADVLVMATGFQRPSIDFLPKDLFPERYHRPNLYLQNFSVEDWSVLLTNTAYVNAIGTVGHFHIGIYLRVLLCLLLDPAARPFPDDMKLWVDLLRWLKRDSAGGALSFFTYMELTIWLVSFHFFRPERLKCSSPLRILLHQSLYAFLLCLIWHWNQHVSGMVVDEVTQFSKAVLDV</sequence>
<dbReference type="EMBL" id="KV417283">
    <property type="protein sequence ID" value="KZO96638.1"/>
    <property type="molecule type" value="Genomic_DNA"/>
</dbReference>
<keyword evidence="3" id="KW-0274">FAD</keyword>
<evidence type="ECO:0000256" key="5">
    <source>
        <dbReference type="SAM" id="Phobius"/>
    </source>
</evidence>
<protein>
    <submittedName>
        <fullName evidence="6">FAD/NAD(P)-binding domain-containing protein</fullName>
    </submittedName>
</protein>
<keyword evidence="2" id="KW-0285">Flavoprotein</keyword>
<feature type="transmembrane region" description="Helical" evidence="5">
    <location>
        <begin position="473"/>
        <end position="493"/>
    </location>
</feature>
<keyword evidence="7" id="KW-1185">Reference proteome</keyword>
<dbReference type="InterPro" id="IPR050346">
    <property type="entry name" value="FMO-like"/>
</dbReference>
<evidence type="ECO:0000256" key="4">
    <source>
        <dbReference type="ARBA" id="ARBA00023002"/>
    </source>
</evidence>